<comment type="caution">
    <text evidence="1">The sequence shown here is derived from an EMBL/GenBank/DDBJ whole genome shotgun (WGS) entry which is preliminary data.</text>
</comment>
<accession>A0ABV0XPR7</accession>
<gene>
    <name evidence="1" type="ORF">AMECASPLE_010238</name>
</gene>
<proteinExistence type="predicted"/>
<organism evidence="1 2">
    <name type="scientific">Ameca splendens</name>
    <dbReference type="NCBI Taxonomy" id="208324"/>
    <lineage>
        <taxon>Eukaryota</taxon>
        <taxon>Metazoa</taxon>
        <taxon>Chordata</taxon>
        <taxon>Craniata</taxon>
        <taxon>Vertebrata</taxon>
        <taxon>Euteleostomi</taxon>
        <taxon>Actinopterygii</taxon>
        <taxon>Neopterygii</taxon>
        <taxon>Teleostei</taxon>
        <taxon>Neoteleostei</taxon>
        <taxon>Acanthomorphata</taxon>
        <taxon>Ovalentaria</taxon>
        <taxon>Atherinomorphae</taxon>
        <taxon>Cyprinodontiformes</taxon>
        <taxon>Goodeidae</taxon>
        <taxon>Ameca</taxon>
    </lineage>
</organism>
<evidence type="ECO:0000313" key="1">
    <source>
        <dbReference type="EMBL" id="MEQ2283340.1"/>
    </source>
</evidence>
<reference evidence="1 2" key="1">
    <citation type="submission" date="2021-06" db="EMBL/GenBank/DDBJ databases">
        <authorList>
            <person name="Palmer J.M."/>
        </authorList>
    </citation>
    <scope>NUCLEOTIDE SEQUENCE [LARGE SCALE GENOMIC DNA]</scope>
    <source>
        <strain evidence="1 2">AS_MEX2019</strain>
        <tissue evidence="1">Muscle</tissue>
    </source>
</reference>
<dbReference type="Proteomes" id="UP001469553">
    <property type="component" value="Unassembled WGS sequence"/>
</dbReference>
<sequence length="83" mass="9392">MFRYGRKVRKKVMNTSRTCRTRRRKLDFETPEKKGGDVGIIQRTELGTPERDGLQCVMTRLSNESAQMTAKSVVIGVSAARCV</sequence>
<keyword evidence="2" id="KW-1185">Reference proteome</keyword>
<dbReference type="EMBL" id="JAHRIP010009993">
    <property type="protein sequence ID" value="MEQ2283340.1"/>
    <property type="molecule type" value="Genomic_DNA"/>
</dbReference>
<name>A0ABV0XPR7_9TELE</name>
<protein>
    <submittedName>
        <fullName evidence="1">Uncharacterized protein</fullName>
    </submittedName>
</protein>
<evidence type="ECO:0000313" key="2">
    <source>
        <dbReference type="Proteomes" id="UP001469553"/>
    </source>
</evidence>